<keyword evidence="3" id="KW-1185">Reference proteome</keyword>
<dbReference type="OrthoDB" id="5501353at2759"/>
<accession>A0A3N4J0W2</accession>
<sequence length="174" mass="18532">MYHIIADSSTSVPMDHRILMSRTLRELGADPAVLHARWVQSTRTRWVCTAGISASGDYIALLRRDEVPAPGYSSRILSQTTRPPVPAASSSASATKVDQTDNASDMASEQVEIPSDLHPTNDADTPSATPTSSSVPSAAADPTEPSPCPSPEADVEMEAETCNFLKLSYNGNQC</sequence>
<name>A0A3N4J0W2_9PEZI</name>
<gene>
    <name evidence="2" type="ORF">L873DRAFT_266921</name>
</gene>
<dbReference type="Proteomes" id="UP000276215">
    <property type="component" value="Unassembled WGS sequence"/>
</dbReference>
<feature type="compositionally biased region" description="Polar residues" evidence="1">
    <location>
        <begin position="96"/>
        <end position="107"/>
    </location>
</feature>
<protein>
    <submittedName>
        <fullName evidence="2">Uncharacterized protein</fullName>
    </submittedName>
</protein>
<feature type="region of interest" description="Disordered" evidence="1">
    <location>
        <begin position="73"/>
        <end position="155"/>
    </location>
</feature>
<reference evidence="2 3" key="1">
    <citation type="journal article" date="2018" name="Nat. Ecol. Evol.">
        <title>Pezizomycetes genomes reveal the molecular basis of ectomycorrhizal truffle lifestyle.</title>
        <authorList>
            <person name="Murat C."/>
            <person name="Payen T."/>
            <person name="Noel B."/>
            <person name="Kuo A."/>
            <person name="Morin E."/>
            <person name="Chen J."/>
            <person name="Kohler A."/>
            <person name="Krizsan K."/>
            <person name="Balestrini R."/>
            <person name="Da Silva C."/>
            <person name="Montanini B."/>
            <person name="Hainaut M."/>
            <person name="Levati E."/>
            <person name="Barry K.W."/>
            <person name="Belfiori B."/>
            <person name="Cichocki N."/>
            <person name="Clum A."/>
            <person name="Dockter R.B."/>
            <person name="Fauchery L."/>
            <person name="Guy J."/>
            <person name="Iotti M."/>
            <person name="Le Tacon F."/>
            <person name="Lindquist E.A."/>
            <person name="Lipzen A."/>
            <person name="Malagnac F."/>
            <person name="Mello A."/>
            <person name="Molinier V."/>
            <person name="Miyauchi S."/>
            <person name="Poulain J."/>
            <person name="Riccioni C."/>
            <person name="Rubini A."/>
            <person name="Sitrit Y."/>
            <person name="Splivallo R."/>
            <person name="Traeger S."/>
            <person name="Wang M."/>
            <person name="Zifcakova L."/>
            <person name="Wipf D."/>
            <person name="Zambonelli A."/>
            <person name="Paolocci F."/>
            <person name="Nowrousian M."/>
            <person name="Ottonello S."/>
            <person name="Baldrian P."/>
            <person name="Spatafora J.W."/>
            <person name="Henrissat B."/>
            <person name="Nagy L.G."/>
            <person name="Aury J.M."/>
            <person name="Wincker P."/>
            <person name="Grigoriev I.V."/>
            <person name="Bonfante P."/>
            <person name="Martin F.M."/>
        </authorList>
    </citation>
    <scope>NUCLEOTIDE SEQUENCE [LARGE SCALE GENOMIC DNA]</scope>
    <source>
        <strain evidence="2 3">120613-1</strain>
    </source>
</reference>
<dbReference type="EMBL" id="ML120488">
    <property type="protein sequence ID" value="RPA91765.1"/>
    <property type="molecule type" value="Genomic_DNA"/>
</dbReference>
<dbReference type="AlphaFoldDB" id="A0A3N4J0W2"/>
<feature type="compositionally biased region" description="Low complexity" evidence="1">
    <location>
        <begin position="122"/>
        <end position="143"/>
    </location>
</feature>
<evidence type="ECO:0000256" key="1">
    <source>
        <dbReference type="SAM" id="MobiDB-lite"/>
    </source>
</evidence>
<organism evidence="2 3">
    <name type="scientific">Choiromyces venosus 120613-1</name>
    <dbReference type="NCBI Taxonomy" id="1336337"/>
    <lineage>
        <taxon>Eukaryota</taxon>
        <taxon>Fungi</taxon>
        <taxon>Dikarya</taxon>
        <taxon>Ascomycota</taxon>
        <taxon>Pezizomycotina</taxon>
        <taxon>Pezizomycetes</taxon>
        <taxon>Pezizales</taxon>
        <taxon>Tuberaceae</taxon>
        <taxon>Choiromyces</taxon>
    </lineage>
</organism>
<evidence type="ECO:0000313" key="2">
    <source>
        <dbReference type="EMBL" id="RPA91765.1"/>
    </source>
</evidence>
<proteinExistence type="predicted"/>
<evidence type="ECO:0000313" key="3">
    <source>
        <dbReference type="Proteomes" id="UP000276215"/>
    </source>
</evidence>